<name>A0A9R1VDL9_LACSA</name>
<dbReference type="AlphaFoldDB" id="A0A9R1VDL9"/>
<dbReference type="Proteomes" id="UP000235145">
    <property type="component" value="Unassembled WGS sequence"/>
</dbReference>
<dbReference type="EMBL" id="NBSK02000005">
    <property type="protein sequence ID" value="KAJ0204436.1"/>
    <property type="molecule type" value="Genomic_DNA"/>
</dbReference>
<evidence type="ECO:0000313" key="2">
    <source>
        <dbReference type="Proteomes" id="UP000235145"/>
    </source>
</evidence>
<evidence type="ECO:0000313" key="1">
    <source>
        <dbReference type="EMBL" id="KAJ0204436.1"/>
    </source>
</evidence>
<reference evidence="1 2" key="1">
    <citation type="journal article" date="2017" name="Nat. Commun.">
        <title>Genome assembly with in vitro proximity ligation data and whole-genome triplication in lettuce.</title>
        <authorList>
            <person name="Reyes-Chin-Wo S."/>
            <person name="Wang Z."/>
            <person name="Yang X."/>
            <person name="Kozik A."/>
            <person name="Arikit S."/>
            <person name="Song C."/>
            <person name="Xia L."/>
            <person name="Froenicke L."/>
            <person name="Lavelle D.O."/>
            <person name="Truco M.J."/>
            <person name="Xia R."/>
            <person name="Zhu S."/>
            <person name="Xu C."/>
            <person name="Xu H."/>
            <person name="Xu X."/>
            <person name="Cox K."/>
            <person name="Korf I."/>
            <person name="Meyers B.C."/>
            <person name="Michelmore R.W."/>
        </authorList>
    </citation>
    <scope>NUCLEOTIDE SEQUENCE [LARGE SCALE GENOMIC DNA]</scope>
    <source>
        <strain evidence="2">cv. Salinas</strain>
        <tissue evidence="1">Seedlings</tissue>
    </source>
</reference>
<gene>
    <name evidence="1" type="ORF">LSAT_V11C500283650</name>
</gene>
<organism evidence="1 2">
    <name type="scientific">Lactuca sativa</name>
    <name type="common">Garden lettuce</name>
    <dbReference type="NCBI Taxonomy" id="4236"/>
    <lineage>
        <taxon>Eukaryota</taxon>
        <taxon>Viridiplantae</taxon>
        <taxon>Streptophyta</taxon>
        <taxon>Embryophyta</taxon>
        <taxon>Tracheophyta</taxon>
        <taxon>Spermatophyta</taxon>
        <taxon>Magnoliopsida</taxon>
        <taxon>eudicotyledons</taxon>
        <taxon>Gunneridae</taxon>
        <taxon>Pentapetalae</taxon>
        <taxon>asterids</taxon>
        <taxon>campanulids</taxon>
        <taxon>Asterales</taxon>
        <taxon>Asteraceae</taxon>
        <taxon>Cichorioideae</taxon>
        <taxon>Cichorieae</taxon>
        <taxon>Lactucinae</taxon>
        <taxon>Lactuca</taxon>
    </lineage>
</organism>
<proteinExistence type="predicted"/>
<keyword evidence="2" id="KW-1185">Reference proteome</keyword>
<sequence>MDHSVSVSKAGMCIMDVNEAGPRDTDTVIVINHEKIKQKKQPSKIQDNGIHGAREADNYCNPLRRQVLLHKCSAFPRIFSALLSYSSTSCTPY</sequence>
<protein>
    <submittedName>
        <fullName evidence="1">Uncharacterized protein</fullName>
    </submittedName>
</protein>
<comment type="caution">
    <text evidence="1">The sequence shown here is derived from an EMBL/GenBank/DDBJ whole genome shotgun (WGS) entry which is preliminary data.</text>
</comment>
<accession>A0A9R1VDL9</accession>